<accession>A0A1H9IER0</accession>
<dbReference type="SUPFAM" id="SSF53822">
    <property type="entry name" value="Periplasmic binding protein-like I"/>
    <property type="match status" value="1"/>
</dbReference>
<dbReference type="CDD" id="cd01392">
    <property type="entry name" value="HTH_LacI"/>
    <property type="match status" value="1"/>
</dbReference>
<dbReference type="OrthoDB" id="8328706at2"/>
<dbReference type="CDD" id="cd20010">
    <property type="entry name" value="PBP1_AglR-like"/>
    <property type="match status" value="1"/>
</dbReference>
<dbReference type="Proteomes" id="UP000199647">
    <property type="component" value="Unassembled WGS sequence"/>
</dbReference>
<dbReference type="AlphaFoldDB" id="A0A1H9IER0"/>
<keyword evidence="3" id="KW-0804">Transcription</keyword>
<evidence type="ECO:0000313" key="5">
    <source>
        <dbReference type="EMBL" id="SEQ73073.1"/>
    </source>
</evidence>
<dbReference type="PANTHER" id="PTHR30146:SF155">
    <property type="entry name" value="ALANINE RACEMASE"/>
    <property type="match status" value="1"/>
</dbReference>
<dbReference type="RefSeq" id="WP_092496769.1">
    <property type="nucleotide sequence ID" value="NZ_FOFG01000007.1"/>
</dbReference>
<evidence type="ECO:0000256" key="3">
    <source>
        <dbReference type="ARBA" id="ARBA00023163"/>
    </source>
</evidence>
<sequence length="350" mass="38197">MSIRDLARALDISIGTVSRALNDRADVNPETRRRVLEAAAAMGYAPNQSGRSLRQGTTNAVAFMIPNDHDVAALGNSFFMSVSDGLQPVLMEAGLDLFVLLCPSEMDKNAFLRRVVERRIADGVIISSIERQDSRIDYLVGRNVPFVALGRSLSGGAHAWVDLDFEGVIAQSVSRLARLGHRRIAFSSAGGRINFSFIFAEAYRRALEAEGLSFDPALMIREDGTEEGGYRLGDRLLAMPEPPGAVILADETMAIGLYRRLYEAGLTPGRDLAVIGFRDSPHCRFLSPPLTCFRLSLHDLGRRLGEIMLERLKGGGGADRPPQEIWPMELVAGESDGRPSHRLRPPAASA</sequence>
<evidence type="ECO:0000256" key="2">
    <source>
        <dbReference type="ARBA" id="ARBA00023125"/>
    </source>
</evidence>
<gene>
    <name evidence="5" type="ORF">SAMN05216548_10783</name>
</gene>
<evidence type="ECO:0000256" key="1">
    <source>
        <dbReference type="ARBA" id="ARBA00023015"/>
    </source>
</evidence>
<dbReference type="InterPro" id="IPR000843">
    <property type="entry name" value="HTH_LacI"/>
</dbReference>
<dbReference type="Pfam" id="PF13377">
    <property type="entry name" value="Peripla_BP_3"/>
    <property type="match status" value="1"/>
</dbReference>
<keyword evidence="1" id="KW-0805">Transcription regulation</keyword>
<keyword evidence="2" id="KW-0238">DNA-binding</keyword>
<dbReference type="Gene3D" id="3.40.50.2300">
    <property type="match status" value="2"/>
</dbReference>
<dbReference type="STRING" id="1855383.SAMN05216548_10783"/>
<dbReference type="PANTHER" id="PTHR30146">
    <property type="entry name" value="LACI-RELATED TRANSCRIPTIONAL REPRESSOR"/>
    <property type="match status" value="1"/>
</dbReference>
<dbReference type="GO" id="GO:0000976">
    <property type="term" value="F:transcription cis-regulatory region binding"/>
    <property type="evidence" value="ECO:0007669"/>
    <property type="project" value="TreeGrafter"/>
</dbReference>
<dbReference type="SMART" id="SM00354">
    <property type="entry name" value="HTH_LACI"/>
    <property type="match status" value="1"/>
</dbReference>
<evidence type="ECO:0000259" key="4">
    <source>
        <dbReference type="PROSITE" id="PS50932"/>
    </source>
</evidence>
<dbReference type="InterPro" id="IPR028082">
    <property type="entry name" value="Peripla_BP_I"/>
</dbReference>
<evidence type="ECO:0000313" key="6">
    <source>
        <dbReference type="Proteomes" id="UP000199647"/>
    </source>
</evidence>
<dbReference type="PROSITE" id="PS50932">
    <property type="entry name" value="HTH_LACI_2"/>
    <property type="match status" value="1"/>
</dbReference>
<reference evidence="5 6" key="1">
    <citation type="submission" date="2016-10" db="EMBL/GenBank/DDBJ databases">
        <authorList>
            <person name="de Groot N.N."/>
        </authorList>
    </citation>
    <scope>NUCLEOTIDE SEQUENCE [LARGE SCALE GENOMIC DNA]</scope>
    <source>
        <strain evidence="5 6">A52C2</strain>
    </source>
</reference>
<keyword evidence="6" id="KW-1185">Reference proteome</keyword>
<dbReference type="InterPro" id="IPR046335">
    <property type="entry name" value="LacI/GalR-like_sensor"/>
</dbReference>
<dbReference type="SUPFAM" id="SSF47413">
    <property type="entry name" value="lambda repressor-like DNA-binding domains"/>
    <property type="match status" value="1"/>
</dbReference>
<dbReference type="Gene3D" id="1.10.260.40">
    <property type="entry name" value="lambda repressor-like DNA-binding domains"/>
    <property type="match status" value="1"/>
</dbReference>
<dbReference type="EMBL" id="FOFG01000007">
    <property type="protein sequence ID" value="SEQ73073.1"/>
    <property type="molecule type" value="Genomic_DNA"/>
</dbReference>
<protein>
    <submittedName>
        <fullName evidence="5">Transcriptional regulator, LacI family</fullName>
    </submittedName>
</protein>
<organism evidence="5 6">
    <name type="scientific">Faunimonas pinastri</name>
    <dbReference type="NCBI Taxonomy" id="1855383"/>
    <lineage>
        <taxon>Bacteria</taxon>
        <taxon>Pseudomonadati</taxon>
        <taxon>Pseudomonadota</taxon>
        <taxon>Alphaproteobacteria</taxon>
        <taxon>Hyphomicrobiales</taxon>
        <taxon>Afifellaceae</taxon>
        <taxon>Faunimonas</taxon>
    </lineage>
</organism>
<dbReference type="InterPro" id="IPR010982">
    <property type="entry name" value="Lambda_DNA-bd_dom_sf"/>
</dbReference>
<name>A0A1H9IER0_9HYPH</name>
<proteinExistence type="predicted"/>
<feature type="domain" description="HTH lacI-type" evidence="4">
    <location>
        <begin position="1"/>
        <end position="55"/>
    </location>
</feature>
<dbReference type="Pfam" id="PF00356">
    <property type="entry name" value="LacI"/>
    <property type="match status" value="1"/>
</dbReference>
<dbReference type="GO" id="GO:0003700">
    <property type="term" value="F:DNA-binding transcription factor activity"/>
    <property type="evidence" value="ECO:0007669"/>
    <property type="project" value="TreeGrafter"/>
</dbReference>